<dbReference type="Proteomes" id="UP001055879">
    <property type="component" value="Linkage Group LG03"/>
</dbReference>
<reference evidence="2" key="1">
    <citation type="journal article" date="2022" name="Mol. Ecol. Resour.">
        <title>The genomes of chicory, endive, great burdock and yacon provide insights into Asteraceae palaeo-polyploidization history and plant inulin production.</title>
        <authorList>
            <person name="Fan W."/>
            <person name="Wang S."/>
            <person name="Wang H."/>
            <person name="Wang A."/>
            <person name="Jiang F."/>
            <person name="Liu H."/>
            <person name="Zhao H."/>
            <person name="Xu D."/>
            <person name="Zhang Y."/>
        </authorList>
    </citation>
    <scope>NUCLEOTIDE SEQUENCE [LARGE SCALE GENOMIC DNA]</scope>
    <source>
        <strain evidence="2">cv. Niubang</strain>
    </source>
</reference>
<accession>A0ACB9DID3</accession>
<gene>
    <name evidence="1" type="ORF">L6452_08675</name>
</gene>
<evidence type="ECO:0000313" key="1">
    <source>
        <dbReference type="EMBL" id="KAI3746251.1"/>
    </source>
</evidence>
<proteinExistence type="predicted"/>
<evidence type="ECO:0000313" key="2">
    <source>
        <dbReference type="Proteomes" id="UP001055879"/>
    </source>
</evidence>
<comment type="caution">
    <text evidence="1">The sequence shown here is derived from an EMBL/GenBank/DDBJ whole genome shotgun (WGS) entry which is preliminary data.</text>
</comment>
<sequence length="420" mass="46252">MATIRASSSTSMAKTEMEAAEALAGLARFPPNSPRIRSISERVKHESSNDGSNDSSTNSYQDATNFTLKKPERSGISTSKSVKDEQSTDLRLNPPTYPTNCASSGRKSRQNLTEAEMEARKIRRVLANRESARQTIHRRQAIFEELTRKAVDLAWENEKLKREKETASKQYDSLKTKNECLKAEMIKAMKVEAREELNATNEPTVSASSTNSPFIIYNQPPFLPLVWPNSVQLQCRGIVFPPHIPDSSSCEEGNSIGAAGPVYLLPYPWLVTTSLPQTQSGSGGNGHGRPHSFNLNDKPKESSSECQQQQQFFPEKVLKEGSPGFPPDGGGGGRTTGANSKVVAMAPVSCDDIDNDNCSIKEHDHVKGSSRVGDSEQIPVVWSAGKRVGDSAAADARKRRKLLTRVKSNFQYCRQLRIMH</sequence>
<protein>
    <submittedName>
        <fullName evidence="1">Uncharacterized protein</fullName>
    </submittedName>
</protein>
<organism evidence="1 2">
    <name type="scientific">Arctium lappa</name>
    <name type="common">Greater burdock</name>
    <name type="synonym">Lappa major</name>
    <dbReference type="NCBI Taxonomy" id="4217"/>
    <lineage>
        <taxon>Eukaryota</taxon>
        <taxon>Viridiplantae</taxon>
        <taxon>Streptophyta</taxon>
        <taxon>Embryophyta</taxon>
        <taxon>Tracheophyta</taxon>
        <taxon>Spermatophyta</taxon>
        <taxon>Magnoliopsida</taxon>
        <taxon>eudicotyledons</taxon>
        <taxon>Gunneridae</taxon>
        <taxon>Pentapetalae</taxon>
        <taxon>asterids</taxon>
        <taxon>campanulids</taxon>
        <taxon>Asterales</taxon>
        <taxon>Asteraceae</taxon>
        <taxon>Carduoideae</taxon>
        <taxon>Cardueae</taxon>
        <taxon>Arctiinae</taxon>
        <taxon>Arctium</taxon>
    </lineage>
</organism>
<dbReference type="EMBL" id="CM042049">
    <property type="protein sequence ID" value="KAI3746251.1"/>
    <property type="molecule type" value="Genomic_DNA"/>
</dbReference>
<name>A0ACB9DID3_ARCLA</name>
<reference evidence="1 2" key="2">
    <citation type="journal article" date="2022" name="Mol. Ecol. Resour.">
        <title>The genomes of chicory, endive, great burdock and yacon provide insights into Asteraceae paleo-polyploidization history and plant inulin production.</title>
        <authorList>
            <person name="Fan W."/>
            <person name="Wang S."/>
            <person name="Wang H."/>
            <person name="Wang A."/>
            <person name="Jiang F."/>
            <person name="Liu H."/>
            <person name="Zhao H."/>
            <person name="Xu D."/>
            <person name="Zhang Y."/>
        </authorList>
    </citation>
    <scope>NUCLEOTIDE SEQUENCE [LARGE SCALE GENOMIC DNA]</scope>
    <source>
        <strain evidence="2">cv. Niubang</strain>
    </source>
</reference>
<keyword evidence="2" id="KW-1185">Reference proteome</keyword>